<feature type="transmembrane region" description="Helical" evidence="1">
    <location>
        <begin position="28"/>
        <end position="53"/>
    </location>
</feature>
<keyword evidence="1" id="KW-1133">Transmembrane helix</keyword>
<organism evidence="2 3">
    <name type="scientific">Ancylostoma caninum</name>
    <name type="common">Dog hookworm</name>
    <dbReference type="NCBI Taxonomy" id="29170"/>
    <lineage>
        <taxon>Eukaryota</taxon>
        <taxon>Metazoa</taxon>
        <taxon>Ecdysozoa</taxon>
        <taxon>Nematoda</taxon>
        <taxon>Chromadorea</taxon>
        <taxon>Rhabditida</taxon>
        <taxon>Rhabditina</taxon>
        <taxon>Rhabditomorpha</taxon>
        <taxon>Strongyloidea</taxon>
        <taxon>Ancylostomatidae</taxon>
        <taxon>Ancylostomatinae</taxon>
        <taxon>Ancylostoma</taxon>
    </lineage>
</organism>
<protein>
    <submittedName>
        <fullName evidence="2">Uncharacterized protein</fullName>
    </submittedName>
</protein>
<evidence type="ECO:0000256" key="1">
    <source>
        <dbReference type="SAM" id="Phobius"/>
    </source>
</evidence>
<evidence type="ECO:0000313" key="3">
    <source>
        <dbReference type="Proteomes" id="UP000252519"/>
    </source>
</evidence>
<keyword evidence="3" id="KW-1185">Reference proteome</keyword>
<accession>A0A368H0Z3</accession>
<reference evidence="2 3" key="1">
    <citation type="submission" date="2014-10" db="EMBL/GenBank/DDBJ databases">
        <title>Draft genome of the hookworm Ancylostoma caninum.</title>
        <authorList>
            <person name="Mitreva M."/>
        </authorList>
    </citation>
    <scope>NUCLEOTIDE SEQUENCE [LARGE SCALE GENOMIC DNA]</scope>
    <source>
        <strain evidence="2 3">Baltimore</strain>
    </source>
</reference>
<keyword evidence="1" id="KW-0812">Transmembrane</keyword>
<keyword evidence="1" id="KW-0472">Membrane</keyword>
<dbReference type="Proteomes" id="UP000252519">
    <property type="component" value="Unassembled WGS sequence"/>
</dbReference>
<name>A0A368H0Z3_ANCCA</name>
<sequence length="120" mass="14002">MQEMSERSVLVDTTVTFLARVFSLVIPLWVWLLASFATFASHLAISAVTAHLLQFHVKLWKKGITTYRFIIDQRQKKVENTTFVNKFISQLCCSDCSLVYFRQCQEKPYQLKTKEVSNVY</sequence>
<dbReference type="STRING" id="29170.A0A368H0Z3"/>
<gene>
    <name evidence="2" type="ORF">ANCCAN_03513</name>
</gene>
<dbReference type="EMBL" id="JOJR01000024">
    <property type="protein sequence ID" value="RCN50291.1"/>
    <property type="molecule type" value="Genomic_DNA"/>
</dbReference>
<dbReference type="OrthoDB" id="331948at2759"/>
<comment type="caution">
    <text evidence="2">The sequence shown here is derived from an EMBL/GenBank/DDBJ whole genome shotgun (WGS) entry which is preliminary data.</text>
</comment>
<proteinExistence type="predicted"/>
<dbReference type="AlphaFoldDB" id="A0A368H0Z3"/>
<evidence type="ECO:0000313" key="2">
    <source>
        <dbReference type="EMBL" id="RCN50291.1"/>
    </source>
</evidence>